<evidence type="ECO:0000313" key="1">
    <source>
        <dbReference type="EMBL" id="MFD2037170.1"/>
    </source>
</evidence>
<comment type="caution">
    <text evidence="1">The sequence shown here is derived from an EMBL/GenBank/DDBJ whole genome shotgun (WGS) entry which is preliminary data.</text>
</comment>
<sequence>MKKITFTHCCILSLIALLCFGCEEQQGYQIKVSSSVSHPLTVISLSKDDIPELFEMHWEEDLNVKESGQDSMIPYQWMEDELLLAVSIGAGEEKVISISTGADSQMNPEISTYARFVPERTDDFAWENDKVAFRTYGPNAMDLVLEGKSGGTLSSGIDAWHKKVSYLIIDKWYDKELNTPGTYHKDDGEGADYYHVGSSRGVGSSGYWAGDTLYAAVNFTDYEILANGPLRTVFKLNYAPYEANGLTIKETKTISIDLGSQLSKYEITVEELQGNELPFLTAGITLHEKQGEVFVNSDLGYFAQWEPMSGTEIGTAIVVANPVESHLEHKTDYVDQSQLLVNVKVENAKITYYAGFAWDQAGLITNRTEWEDYLKGFSERLKNKPKIEILN</sequence>
<gene>
    <name evidence="1" type="ORF">ACFSKL_20400</name>
</gene>
<accession>A0ABW4VW96</accession>
<dbReference type="InterPro" id="IPR032342">
    <property type="entry name" value="DUF4861"/>
</dbReference>
<keyword evidence="2" id="KW-1185">Reference proteome</keyword>
<evidence type="ECO:0000313" key="2">
    <source>
        <dbReference type="Proteomes" id="UP001597361"/>
    </source>
</evidence>
<dbReference type="Proteomes" id="UP001597361">
    <property type="component" value="Unassembled WGS sequence"/>
</dbReference>
<protein>
    <submittedName>
        <fullName evidence="1">DUF4861 family protein</fullName>
    </submittedName>
</protein>
<proteinExistence type="predicted"/>
<dbReference type="RefSeq" id="WP_376888837.1">
    <property type="nucleotide sequence ID" value="NZ_JBHUHR010000046.1"/>
</dbReference>
<reference evidence="2" key="1">
    <citation type="journal article" date="2019" name="Int. J. Syst. Evol. Microbiol.">
        <title>The Global Catalogue of Microorganisms (GCM) 10K type strain sequencing project: providing services to taxonomists for standard genome sequencing and annotation.</title>
        <authorList>
            <consortium name="The Broad Institute Genomics Platform"/>
            <consortium name="The Broad Institute Genome Sequencing Center for Infectious Disease"/>
            <person name="Wu L."/>
            <person name="Ma J."/>
        </authorList>
    </citation>
    <scope>NUCLEOTIDE SEQUENCE [LARGE SCALE GENOMIC DNA]</scope>
    <source>
        <strain evidence="2">CGMCC 1.15180</strain>
    </source>
</reference>
<dbReference type="Pfam" id="PF16153">
    <property type="entry name" value="DUF4861"/>
    <property type="match status" value="1"/>
</dbReference>
<name>A0ABW4VW96_9BACT</name>
<organism evidence="1 2">
    <name type="scientific">Belliella marina</name>
    <dbReference type="NCBI Taxonomy" id="1644146"/>
    <lineage>
        <taxon>Bacteria</taxon>
        <taxon>Pseudomonadati</taxon>
        <taxon>Bacteroidota</taxon>
        <taxon>Cytophagia</taxon>
        <taxon>Cytophagales</taxon>
        <taxon>Cyclobacteriaceae</taxon>
        <taxon>Belliella</taxon>
    </lineage>
</organism>
<dbReference type="EMBL" id="JBHUHR010000046">
    <property type="protein sequence ID" value="MFD2037170.1"/>
    <property type="molecule type" value="Genomic_DNA"/>
</dbReference>